<keyword evidence="1" id="KW-0614">Plasmid</keyword>
<name>A0A172QXV7_9CORY</name>
<evidence type="ECO:0000313" key="2">
    <source>
        <dbReference type="Proteomes" id="UP000076929"/>
    </source>
</evidence>
<sequence>MPITDILQDAELFLGSTDPNSQTTAQRTLNATGNLLTYPQPTTTHQLVCIDGAVASHQTDALVWIAAAAATSAEHQAITDAAVTPVGPSAERLRGAVMALTEMKMAVEASRSHEHVWMDGGLVTPLISVATALTDTNEAASTSLVKTLNRSNAHHIIANYVDLAIQGRLKALPKQDTARAFVQHWATSPNVTPELHDWFLSRSDRSCVSLLLDRGQRTPTRIAVEALKVEIKKLSAMSIPAQKWINVLNQHYSRWREEVSAHIAYVMPRNGIGRAIKIELTCTNPHNAENDMDVAASIIDSHIVGPHIIEPLPQHLVDLTAKKAVSSAIIDLMSAVDMKFSTTHPEAANQYRS</sequence>
<keyword evidence="2" id="KW-1185">Reference proteome</keyword>
<dbReference type="AlphaFoldDB" id="A0A172QXV7"/>
<reference evidence="1 2" key="1">
    <citation type="submission" date="2016-05" db="EMBL/GenBank/DDBJ databases">
        <title>Complete genome sequence of Corynebacterium crudilactis, a new Corynebacterium species isolated from raw cow's milk.</title>
        <authorList>
            <person name="Christian R."/>
            <person name="Zimmermann J."/>
            <person name="Lipski A."/>
            <person name="Kalinowski J."/>
        </authorList>
    </citation>
    <scope>NUCLEOTIDE SEQUENCE [LARGE SCALE GENOMIC DNA]</scope>
    <source>
        <strain evidence="1 2">JZ16</strain>
        <plasmid evidence="1 2">pCRULAC1</plasmid>
    </source>
</reference>
<dbReference type="Proteomes" id="UP000076929">
    <property type="component" value="Plasmid pCRULAC1"/>
</dbReference>
<accession>A0A172QXV7</accession>
<dbReference type="RefSeq" id="WP_066570187.1">
    <property type="nucleotide sequence ID" value="NZ_CP015623.1"/>
</dbReference>
<proteinExistence type="predicted"/>
<protein>
    <submittedName>
        <fullName evidence="1">Uncharacterized protein</fullName>
    </submittedName>
</protein>
<geneLocation type="plasmid" evidence="1 2">
    <name>pCRULAC1</name>
</geneLocation>
<dbReference type="EMBL" id="CP015623">
    <property type="protein sequence ID" value="ANE05476.1"/>
    <property type="molecule type" value="Genomic_DNA"/>
</dbReference>
<organism evidence="1 2">
    <name type="scientific">Corynebacterium crudilactis</name>
    <dbReference type="NCBI Taxonomy" id="1652495"/>
    <lineage>
        <taxon>Bacteria</taxon>
        <taxon>Bacillati</taxon>
        <taxon>Actinomycetota</taxon>
        <taxon>Actinomycetes</taxon>
        <taxon>Mycobacteriales</taxon>
        <taxon>Corynebacteriaceae</taxon>
        <taxon>Corynebacterium</taxon>
    </lineage>
</organism>
<evidence type="ECO:0000313" key="1">
    <source>
        <dbReference type="EMBL" id="ANE05476.1"/>
    </source>
</evidence>
<gene>
    <name evidence="1" type="ORF">ccrud_14135</name>
</gene>
<dbReference type="OrthoDB" id="4773745at2"/>
<dbReference type="KEGG" id="ccjz:ccrud_14135"/>